<dbReference type="EMBL" id="BPQQ01000095">
    <property type="protein sequence ID" value="GJE03879.1"/>
    <property type="molecule type" value="Genomic_DNA"/>
</dbReference>
<protein>
    <recommendedName>
        <fullName evidence="5">Phospholipase A2 domain-containing protein</fullName>
    </recommendedName>
</protein>
<evidence type="ECO:0000256" key="2">
    <source>
        <dbReference type="SAM" id="SignalP"/>
    </source>
</evidence>
<dbReference type="SUPFAM" id="SSF48619">
    <property type="entry name" value="Phospholipase A2, PLA2"/>
    <property type="match status" value="1"/>
</dbReference>
<feature type="signal peptide" evidence="2">
    <location>
        <begin position="1"/>
        <end position="21"/>
    </location>
</feature>
<evidence type="ECO:0000313" key="3">
    <source>
        <dbReference type="EMBL" id="GJE03879.1"/>
    </source>
</evidence>
<comment type="caution">
    <text evidence="3">The sequence shown here is derived from an EMBL/GenBank/DDBJ whole genome shotgun (WGS) entry which is preliminary data.</text>
</comment>
<keyword evidence="4" id="KW-1185">Reference proteome</keyword>
<reference evidence="3" key="1">
    <citation type="journal article" date="2021" name="Front. Microbiol.">
        <title>Comprehensive Comparative Genomics and Phenotyping of Methylobacterium Species.</title>
        <authorList>
            <person name="Alessa O."/>
            <person name="Ogura Y."/>
            <person name="Fujitani Y."/>
            <person name="Takami H."/>
            <person name="Hayashi T."/>
            <person name="Sahin N."/>
            <person name="Tani A."/>
        </authorList>
    </citation>
    <scope>NUCLEOTIDE SEQUENCE</scope>
    <source>
        <strain evidence="3">DSM 17168</strain>
    </source>
</reference>
<sequence length="192" mass="19807">MRHLVRLAALAAMLIATGVPAQPAPAETQEVETEEAEPGPPPPLPALTDPNARSAETLNEPGPRSAIPRTLRSSGSRAGGPANELNPGGLPEEPVPPRGDLAAVLTGANLFHGHYCGAGQRGEGLAPVDALDAACQRHDACFDAAGHRSCACNLSLQKEATAVSERPGLALEVRRRALSVAQAAEVMACREP</sequence>
<dbReference type="Gene3D" id="1.20.90.10">
    <property type="entry name" value="Phospholipase A2 domain"/>
    <property type="match status" value="1"/>
</dbReference>
<proteinExistence type="predicted"/>
<gene>
    <name evidence="3" type="ORF">GMJLKIPL_5836</name>
</gene>
<feature type="region of interest" description="Disordered" evidence="1">
    <location>
        <begin position="21"/>
        <end position="100"/>
    </location>
</feature>
<feature type="chain" id="PRO_5045634743" description="Phospholipase A2 domain-containing protein" evidence="2">
    <location>
        <begin position="22"/>
        <end position="192"/>
    </location>
</feature>
<name>A0ABQ4SQ41_9HYPH</name>
<dbReference type="Proteomes" id="UP001055153">
    <property type="component" value="Unassembled WGS sequence"/>
</dbReference>
<reference evidence="3" key="2">
    <citation type="submission" date="2021-08" db="EMBL/GenBank/DDBJ databases">
        <authorList>
            <person name="Tani A."/>
            <person name="Ola A."/>
            <person name="Ogura Y."/>
            <person name="Katsura K."/>
            <person name="Hayashi T."/>
        </authorList>
    </citation>
    <scope>NUCLEOTIDE SEQUENCE</scope>
    <source>
        <strain evidence="3">DSM 17168</strain>
    </source>
</reference>
<organism evidence="3 4">
    <name type="scientific">Methylobacterium isbiliense</name>
    <dbReference type="NCBI Taxonomy" id="315478"/>
    <lineage>
        <taxon>Bacteria</taxon>
        <taxon>Pseudomonadati</taxon>
        <taxon>Pseudomonadota</taxon>
        <taxon>Alphaproteobacteria</taxon>
        <taxon>Hyphomicrobiales</taxon>
        <taxon>Methylobacteriaceae</taxon>
        <taxon>Methylobacterium</taxon>
    </lineage>
</organism>
<keyword evidence="2" id="KW-0732">Signal</keyword>
<dbReference type="InterPro" id="IPR036444">
    <property type="entry name" value="PLipase_A2_dom_sf"/>
</dbReference>
<evidence type="ECO:0008006" key="5">
    <source>
        <dbReference type="Google" id="ProtNLM"/>
    </source>
</evidence>
<accession>A0ABQ4SQ41</accession>
<evidence type="ECO:0000256" key="1">
    <source>
        <dbReference type="SAM" id="MobiDB-lite"/>
    </source>
</evidence>
<evidence type="ECO:0000313" key="4">
    <source>
        <dbReference type="Proteomes" id="UP001055153"/>
    </source>
</evidence>